<sequence length="245" mass="28379">MINTNKFNSIDNSIDISKYSSENISHLLGCAEIFGHVKEKAIQDDNQWNENNDRDTNAKKLAASPTNFVTTIITNIRDQSKWAPTNSLDNASLYLRNYLDYLYQIRTCNYISNFNSRSSSFKTNNPDQLAEHIIATHKFIDNDERASLTKELAANLADFVKFNEEEHNFIQFIEPVIKADKQAKLFYYSLYSNPASGYDFNYIAQEFIFDPNKLTIENANVELNKNYEGLKRWLDKNRAKKTPQN</sequence>
<reference evidence="1" key="1">
    <citation type="submission" date="2023-04" db="EMBL/GenBank/DDBJ databases">
        <title>Genome dynamics across the evolutionary transition to endosymbiosis.</title>
        <authorList>
            <person name="Siozios S."/>
            <person name="Nadal-Jimenez P."/>
            <person name="Azagi T."/>
            <person name="Sprong H."/>
            <person name="Frost C.L."/>
            <person name="Parratt S.R."/>
            <person name="Taylor G."/>
            <person name="Brettell L."/>
            <person name="Lew K.C."/>
            <person name="Croft L."/>
            <person name="King K.C."/>
            <person name="Brockhurst M.A."/>
            <person name="Hypsa V."/>
            <person name="Novakova E."/>
            <person name="Darby A.C."/>
            <person name="Hurst G.D.D."/>
        </authorList>
    </citation>
    <scope>NUCLEOTIDE SEQUENCE</scope>
    <source>
        <strain evidence="1">AIh</strain>
    </source>
</reference>
<protein>
    <submittedName>
        <fullName evidence="1">Uncharacterized protein</fullName>
    </submittedName>
</protein>
<organism evidence="1 2">
    <name type="scientific">Arsenophonus nasoniae</name>
    <name type="common">son-killer infecting Nasonia vitripennis</name>
    <dbReference type="NCBI Taxonomy" id="638"/>
    <lineage>
        <taxon>Bacteria</taxon>
        <taxon>Pseudomonadati</taxon>
        <taxon>Pseudomonadota</taxon>
        <taxon>Gammaproteobacteria</taxon>
        <taxon>Enterobacterales</taxon>
        <taxon>Morganellaceae</taxon>
        <taxon>Arsenophonus</taxon>
    </lineage>
</organism>
<proteinExistence type="predicted"/>
<evidence type="ECO:0000313" key="2">
    <source>
        <dbReference type="Proteomes" id="UP001177597"/>
    </source>
</evidence>
<gene>
    <name evidence="1" type="ORF">QE207_11690</name>
</gene>
<dbReference type="RefSeq" id="WP_280628695.1">
    <property type="nucleotide sequence ID" value="NZ_CP123498.1"/>
</dbReference>
<evidence type="ECO:0000313" key="1">
    <source>
        <dbReference type="EMBL" id="WGL94387.1"/>
    </source>
</evidence>
<dbReference type="Proteomes" id="UP001177597">
    <property type="component" value="Chromosome"/>
</dbReference>
<accession>A0AA95GA89</accession>
<name>A0AA95GA89_9GAMM</name>
<dbReference type="EMBL" id="CP123498">
    <property type="protein sequence ID" value="WGL94387.1"/>
    <property type="molecule type" value="Genomic_DNA"/>
</dbReference>
<dbReference type="AlphaFoldDB" id="A0AA95GA89"/>